<reference evidence="3" key="1">
    <citation type="submission" date="2020-11" db="EMBL/GenBank/DDBJ databases">
        <authorList>
            <consortium name="DOE Joint Genome Institute"/>
            <person name="Ahrendt S."/>
            <person name="Riley R."/>
            <person name="Andreopoulos W."/>
            <person name="Labutti K."/>
            <person name="Pangilinan J."/>
            <person name="Ruiz-Duenas F.J."/>
            <person name="Barrasa J.M."/>
            <person name="Sanchez-Garcia M."/>
            <person name="Camarero S."/>
            <person name="Miyauchi S."/>
            <person name="Serrano A."/>
            <person name="Linde D."/>
            <person name="Babiker R."/>
            <person name="Drula E."/>
            <person name="Ayuso-Fernandez I."/>
            <person name="Pacheco R."/>
            <person name="Padilla G."/>
            <person name="Ferreira P."/>
            <person name="Barriuso J."/>
            <person name="Kellner H."/>
            <person name="Castanera R."/>
            <person name="Alfaro M."/>
            <person name="Ramirez L."/>
            <person name="Pisabarro A.G."/>
            <person name="Kuo A."/>
            <person name="Tritt A."/>
            <person name="Lipzen A."/>
            <person name="He G."/>
            <person name="Yan M."/>
            <person name="Ng V."/>
            <person name="Cullen D."/>
            <person name="Martin F."/>
            <person name="Rosso M.-N."/>
            <person name="Henrissat B."/>
            <person name="Hibbett D."/>
            <person name="Martinez A.T."/>
            <person name="Grigoriev I.V."/>
        </authorList>
    </citation>
    <scope>NUCLEOTIDE SEQUENCE</scope>
    <source>
        <strain evidence="3">CBS 247.69</strain>
    </source>
</reference>
<dbReference type="EMBL" id="MU150332">
    <property type="protein sequence ID" value="KAF9458736.1"/>
    <property type="molecule type" value="Genomic_DNA"/>
</dbReference>
<keyword evidence="1" id="KW-0472">Membrane</keyword>
<proteinExistence type="predicted"/>
<dbReference type="InterPro" id="IPR045340">
    <property type="entry name" value="DUF6533"/>
</dbReference>
<dbReference type="OrthoDB" id="3206101at2759"/>
<evidence type="ECO:0000259" key="2">
    <source>
        <dbReference type="Pfam" id="PF20151"/>
    </source>
</evidence>
<evidence type="ECO:0000313" key="4">
    <source>
        <dbReference type="Proteomes" id="UP000807353"/>
    </source>
</evidence>
<keyword evidence="1" id="KW-0812">Transmembrane</keyword>
<feature type="transmembrane region" description="Helical" evidence="1">
    <location>
        <begin position="233"/>
        <end position="252"/>
    </location>
</feature>
<name>A0A9P6CAS1_9AGAR</name>
<feature type="domain" description="DUF6533" evidence="2">
    <location>
        <begin position="18"/>
        <end position="62"/>
    </location>
</feature>
<keyword evidence="1" id="KW-1133">Transmembrane helix</keyword>
<feature type="transmembrane region" description="Helical" evidence="1">
    <location>
        <begin position="53"/>
        <end position="75"/>
    </location>
</feature>
<feature type="transmembrane region" description="Helical" evidence="1">
    <location>
        <begin position="162"/>
        <end position="186"/>
    </location>
</feature>
<gene>
    <name evidence="3" type="ORF">BDZ94DRAFT_1269926</name>
</gene>
<feature type="transmembrane region" description="Helical" evidence="1">
    <location>
        <begin position="95"/>
        <end position="112"/>
    </location>
</feature>
<comment type="caution">
    <text evidence="3">The sequence shown here is derived from an EMBL/GenBank/DDBJ whole genome shotgun (WGS) entry which is preliminary data.</text>
</comment>
<organism evidence="3 4">
    <name type="scientific">Collybia nuda</name>
    <dbReference type="NCBI Taxonomy" id="64659"/>
    <lineage>
        <taxon>Eukaryota</taxon>
        <taxon>Fungi</taxon>
        <taxon>Dikarya</taxon>
        <taxon>Basidiomycota</taxon>
        <taxon>Agaricomycotina</taxon>
        <taxon>Agaricomycetes</taxon>
        <taxon>Agaricomycetidae</taxon>
        <taxon>Agaricales</taxon>
        <taxon>Tricholomatineae</taxon>
        <taxon>Clitocybaceae</taxon>
        <taxon>Collybia</taxon>
    </lineage>
</organism>
<protein>
    <recommendedName>
        <fullName evidence="2">DUF6533 domain-containing protein</fullName>
    </recommendedName>
</protein>
<accession>A0A9P6CAS1</accession>
<dbReference type="Proteomes" id="UP000807353">
    <property type="component" value="Unassembled WGS sequence"/>
</dbReference>
<feature type="transmembrane region" description="Helical" evidence="1">
    <location>
        <begin position="207"/>
        <end position="227"/>
    </location>
</feature>
<sequence>MISGDEIRNLRGLQVCNYSSMGALTFTVFEIILSIDEEVEQIWRKPWTNLKRLYLIIRIISLGSQFISTGITLSSPREATHSLRDCRMLAGFQGASSQVLMMAVQVILVLRVQALYYENTSLKYTLYGLFFAEVVAMTLLFALSMPGILYGSHCVITSFPGIASGFLVSPILFELLLFVMTMIKFYNTVREGWGEEHVLSRFLKDGVWAFALPFIMLIVNTFCMTFLSGALASVAYSWAIAIPGFAGCRLILNMSHLLERNETFPRSSAVADTLIFTDGAATDLNTYELYGTTHSSS</sequence>
<dbReference type="Pfam" id="PF20151">
    <property type="entry name" value="DUF6533"/>
    <property type="match status" value="1"/>
</dbReference>
<evidence type="ECO:0000256" key="1">
    <source>
        <dbReference type="SAM" id="Phobius"/>
    </source>
</evidence>
<feature type="transmembrane region" description="Helical" evidence="1">
    <location>
        <begin position="124"/>
        <end position="150"/>
    </location>
</feature>
<keyword evidence="4" id="KW-1185">Reference proteome</keyword>
<dbReference type="AlphaFoldDB" id="A0A9P6CAS1"/>
<evidence type="ECO:0000313" key="3">
    <source>
        <dbReference type="EMBL" id="KAF9458736.1"/>
    </source>
</evidence>